<gene>
    <name evidence="3" type="ORF">FALBO_10243</name>
</gene>
<accession>A0A8H4L7C9</accession>
<feature type="signal peptide" evidence="2">
    <location>
        <begin position="1"/>
        <end position="20"/>
    </location>
</feature>
<keyword evidence="4" id="KW-1185">Reference proteome</keyword>
<comment type="caution">
    <text evidence="3">The sequence shown here is derived from an EMBL/GenBank/DDBJ whole genome shotgun (WGS) entry which is preliminary data.</text>
</comment>
<evidence type="ECO:0000256" key="1">
    <source>
        <dbReference type="SAM" id="MobiDB-lite"/>
    </source>
</evidence>
<dbReference type="EMBL" id="JAADYS010001454">
    <property type="protein sequence ID" value="KAF4462938.1"/>
    <property type="molecule type" value="Genomic_DNA"/>
</dbReference>
<proteinExistence type="predicted"/>
<organism evidence="3 4">
    <name type="scientific">Fusarium albosuccineum</name>
    <dbReference type="NCBI Taxonomy" id="1237068"/>
    <lineage>
        <taxon>Eukaryota</taxon>
        <taxon>Fungi</taxon>
        <taxon>Dikarya</taxon>
        <taxon>Ascomycota</taxon>
        <taxon>Pezizomycotina</taxon>
        <taxon>Sordariomycetes</taxon>
        <taxon>Hypocreomycetidae</taxon>
        <taxon>Hypocreales</taxon>
        <taxon>Nectriaceae</taxon>
        <taxon>Fusarium</taxon>
        <taxon>Fusarium decemcellulare species complex</taxon>
    </lineage>
</organism>
<keyword evidence="2" id="KW-0732">Signal</keyword>
<sequence length="278" mass="30189">MAPTLHTALVLSFLFAGCAAADDGDDFSNNLFSDLAPILALFGERVTMQFLSQSMGWADCIMLAMAPLGIITTIVSAIRVGGPPWLKAIVGRSMENLSAAEMELMSSTSHEACELWNGKDVVRCQGEPSIWEFICVLPQGNNGDCKKVRVMKLEKTLGTIFEKMPGESIPENENTLSLTDDAEGAHPDGRSDRNPIDQRNRARSATPDLESGSSDHGIPLDVLPGNESSNDQEQPNDQEPPNDHDSWITITRNTKAAAPNITLNRPEKAGRAELRIFA</sequence>
<evidence type="ECO:0000256" key="2">
    <source>
        <dbReference type="SAM" id="SignalP"/>
    </source>
</evidence>
<feature type="compositionally biased region" description="Polar residues" evidence="1">
    <location>
        <begin position="226"/>
        <end position="239"/>
    </location>
</feature>
<evidence type="ECO:0000313" key="3">
    <source>
        <dbReference type="EMBL" id="KAF4462938.1"/>
    </source>
</evidence>
<feature type="compositionally biased region" description="Basic and acidic residues" evidence="1">
    <location>
        <begin position="183"/>
        <end position="200"/>
    </location>
</feature>
<evidence type="ECO:0000313" key="4">
    <source>
        <dbReference type="Proteomes" id="UP000554235"/>
    </source>
</evidence>
<dbReference type="Proteomes" id="UP000554235">
    <property type="component" value="Unassembled WGS sequence"/>
</dbReference>
<reference evidence="3 4" key="1">
    <citation type="submission" date="2020-01" db="EMBL/GenBank/DDBJ databases">
        <title>Identification and distribution of gene clusters putatively required for synthesis of sphingolipid metabolism inhibitors in phylogenetically diverse species of the filamentous fungus Fusarium.</title>
        <authorList>
            <person name="Kim H.-S."/>
            <person name="Busman M."/>
            <person name="Brown D.W."/>
            <person name="Divon H."/>
            <person name="Uhlig S."/>
            <person name="Proctor R.H."/>
        </authorList>
    </citation>
    <scope>NUCLEOTIDE SEQUENCE [LARGE SCALE GENOMIC DNA]</scope>
    <source>
        <strain evidence="3 4">NRRL 20459</strain>
    </source>
</reference>
<name>A0A8H4L7C9_9HYPO</name>
<protein>
    <submittedName>
        <fullName evidence="3">Ankyrin repeat</fullName>
    </submittedName>
</protein>
<feature type="chain" id="PRO_5034088513" evidence="2">
    <location>
        <begin position="21"/>
        <end position="278"/>
    </location>
</feature>
<dbReference type="AlphaFoldDB" id="A0A8H4L7C9"/>
<dbReference type="OrthoDB" id="194358at2759"/>
<feature type="region of interest" description="Disordered" evidence="1">
    <location>
        <begin position="164"/>
        <end position="247"/>
    </location>
</feature>